<organism evidence="1 2">
    <name type="scientific">Cichlidogyrus casuarinus</name>
    <dbReference type="NCBI Taxonomy" id="1844966"/>
    <lineage>
        <taxon>Eukaryota</taxon>
        <taxon>Metazoa</taxon>
        <taxon>Spiralia</taxon>
        <taxon>Lophotrochozoa</taxon>
        <taxon>Platyhelminthes</taxon>
        <taxon>Monogenea</taxon>
        <taxon>Monopisthocotylea</taxon>
        <taxon>Dactylogyridea</taxon>
        <taxon>Ancyrocephalidae</taxon>
        <taxon>Cichlidogyrus</taxon>
    </lineage>
</organism>
<evidence type="ECO:0000313" key="1">
    <source>
        <dbReference type="EMBL" id="KAL3308779.1"/>
    </source>
</evidence>
<dbReference type="EMBL" id="JBJKFK010004706">
    <property type="protein sequence ID" value="KAL3308779.1"/>
    <property type="molecule type" value="Genomic_DNA"/>
</dbReference>
<proteinExistence type="predicted"/>
<gene>
    <name evidence="1" type="ORF">Ciccas_012683</name>
</gene>
<keyword evidence="2" id="KW-1185">Reference proteome</keyword>
<protein>
    <submittedName>
        <fullName evidence="1">Uncharacterized protein</fullName>
    </submittedName>
</protein>
<evidence type="ECO:0000313" key="2">
    <source>
        <dbReference type="Proteomes" id="UP001626550"/>
    </source>
</evidence>
<dbReference type="AlphaFoldDB" id="A0ABD2PN65"/>
<sequence>MDTIKQDKLRTNSVVMAERATPLIQHSIVYDSPFPGHDDVKRFRMLGYLLVFANLIGNERTKRFFKFDSVTLFSIDLENAASIAARRFAMVSRK</sequence>
<reference evidence="1 2" key="1">
    <citation type="submission" date="2024-11" db="EMBL/GenBank/DDBJ databases">
        <title>Adaptive evolution of stress response genes in parasites aligns with host niche diversity.</title>
        <authorList>
            <person name="Hahn C."/>
            <person name="Resl P."/>
        </authorList>
    </citation>
    <scope>NUCLEOTIDE SEQUENCE [LARGE SCALE GENOMIC DNA]</scope>
    <source>
        <strain evidence="1">EGGRZ-B1_66</strain>
        <tissue evidence="1">Body</tissue>
    </source>
</reference>
<name>A0ABD2PN65_9PLAT</name>
<dbReference type="Proteomes" id="UP001626550">
    <property type="component" value="Unassembled WGS sequence"/>
</dbReference>
<accession>A0ABD2PN65</accession>
<comment type="caution">
    <text evidence="1">The sequence shown here is derived from an EMBL/GenBank/DDBJ whole genome shotgun (WGS) entry which is preliminary data.</text>
</comment>